<feature type="region of interest" description="Disordered" evidence="1">
    <location>
        <begin position="60"/>
        <end position="79"/>
    </location>
</feature>
<comment type="caution">
    <text evidence="2">The sequence shown here is derived from an EMBL/GenBank/DDBJ whole genome shotgun (WGS) entry which is preliminary data.</text>
</comment>
<gene>
    <name evidence="2" type="ORF">PARMNEM_LOCUS17067</name>
</gene>
<organism evidence="2 3">
    <name type="scientific">Parnassius mnemosyne</name>
    <name type="common">clouded apollo</name>
    <dbReference type="NCBI Taxonomy" id="213953"/>
    <lineage>
        <taxon>Eukaryota</taxon>
        <taxon>Metazoa</taxon>
        <taxon>Ecdysozoa</taxon>
        <taxon>Arthropoda</taxon>
        <taxon>Hexapoda</taxon>
        <taxon>Insecta</taxon>
        <taxon>Pterygota</taxon>
        <taxon>Neoptera</taxon>
        <taxon>Endopterygota</taxon>
        <taxon>Lepidoptera</taxon>
        <taxon>Glossata</taxon>
        <taxon>Ditrysia</taxon>
        <taxon>Papilionoidea</taxon>
        <taxon>Papilionidae</taxon>
        <taxon>Parnassiinae</taxon>
        <taxon>Parnassini</taxon>
        <taxon>Parnassius</taxon>
        <taxon>Driopa</taxon>
    </lineage>
</organism>
<keyword evidence="3" id="KW-1185">Reference proteome</keyword>
<dbReference type="EMBL" id="CAVLGL010000096">
    <property type="protein sequence ID" value="CAK1597995.1"/>
    <property type="molecule type" value="Genomic_DNA"/>
</dbReference>
<proteinExistence type="predicted"/>
<evidence type="ECO:0000313" key="3">
    <source>
        <dbReference type="Proteomes" id="UP001314205"/>
    </source>
</evidence>
<dbReference type="Proteomes" id="UP001314205">
    <property type="component" value="Unassembled WGS sequence"/>
</dbReference>
<accession>A0AAV1LRE8</accession>
<sequence>MARQPRTACSALAPPRSPEAETLRVSVFRAGAKFRTASVGPAIRDAYAYVGCIAATPSDSTAPPRGNARACPGASPLATRRARSEPSLLPIRYWNSKECRLDATAQCLGRLRRRPRIACTWTATRSTRG</sequence>
<dbReference type="AlphaFoldDB" id="A0AAV1LRE8"/>
<protein>
    <submittedName>
        <fullName evidence="2">Uncharacterized protein</fullName>
    </submittedName>
</protein>
<name>A0AAV1LRE8_9NEOP</name>
<evidence type="ECO:0000313" key="2">
    <source>
        <dbReference type="EMBL" id="CAK1597995.1"/>
    </source>
</evidence>
<reference evidence="2 3" key="1">
    <citation type="submission" date="2023-11" db="EMBL/GenBank/DDBJ databases">
        <authorList>
            <person name="Hedman E."/>
            <person name="Englund M."/>
            <person name="Stromberg M."/>
            <person name="Nyberg Akerstrom W."/>
            <person name="Nylinder S."/>
            <person name="Jareborg N."/>
            <person name="Kallberg Y."/>
            <person name="Kronander E."/>
        </authorList>
    </citation>
    <scope>NUCLEOTIDE SEQUENCE [LARGE SCALE GENOMIC DNA]</scope>
</reference>
<evidence type="ECO:0000256" key="1">
    <source>
        <dbReference type="SAM" id="MobiDB-lite"/>
    </source>
</evidence>